<dbReference type="InterPro" id="IPR046680">
    <property type="entry name" value="DUF6550"/>
</dbReference>
<dbReference type="RefSeq" id="WP_204664925.1">
    <property type="nucleotide sequence ID" value="NZ_JAFBDT010000020.1"/>
</dbReference>
<evidence type="ECO:0000313" key="3">
    <source>
        <dbReference type="EMBL" id="MBM7562495.1"/>
    </source>
</evidence>
<feature type="compositionally biased region" description="Low complexity" evidence="1">
    <location>
        <begin position="161"/>
        <end position="176"/>
    </location>
</feature>
<keyword evidence="2" id="KW-0472">Membrane</keyword>
<keyword evidence="2" id="KW-1133">Transmembrane helix</keyword>
<evidence type="ECO:0000256" key="1">
    <source>
        <dbReference type="SAM" id="MobiDB-lite"/>
    </source>
</evidence>
<reference evidence="3 4" key="1">
    <citation type="submission" date="2021-01" db="EMBL/GenBank/DDBJ databases">
        <title>Genomic Encyclopedia of Type Strains, Phase IV (KMG-IV): sequencing the most valuable type-strain genomes for metagenomic binning, comparative biology and taxonomic classification.</title>
        <authorList>
            <person name="Goeker M."/>
        </authorList>
    </citation>
    <scope>NUCLEOTIDE SEQUENCE [LARGE SCALE GENOMIC DNA]</scope>
    <source>
        <strain evidence="3 4">DSM 24436</strain>
    </source>
</reference>
<dbReference type="Proteomes" id="UP000767854">
    <property type="component" value="Unassembled WGS sequence"/>
</dbReference>
<accession>A0ABS2MT18</accession>
<comment type="caution">
    <text evidence="3">The sequence shown here is derived from an EMBL/GenBank/DDBJ whole genome shotgun (WGS) entry which is preliminary data.</text>
</comment>
<evidence type="ECO:0000313" key="4">
    <source>
        <dbReference type="Proteomes" id="UP000767854"/>
    </source>
</evidence>
<gene>
    <name evidence="3" type="ORF">JOC49_002056</name>
</gene>
<evidence type="ECO:0000256" key="2">
    <source>
        <dbReference type="SAM" id="Phobius"/>
    </source>
</evidence>
<dbReference type="Pfam" id="PF20187">
    <property type="entry name" value="DUF6550"/>
    <property type="match status" value="1"/>
</dbReference>
<feature type="compositionally biased region" description="Basic and acidic residues" evidence="1">
    <location>
        <begin position="95"/>
        <end position="110"/>
    </location>
</feature>
<dbReference type="EMBL" id="JAFBDT010000020">
    <property type="protein sequence ID" value="MBM7562495.1"/>
    <property type="molecule type" value="Genomic_DNA"/>
</dbReference>
<feature type="compositionally biased region" description="Basic and acidic residues" evidence="1">
    <location>
        <begin position="186"/>
        <end position="197"/>
    </location>
</feature>
<feature type="region of interest" description="Disordered" evidence="1">
    <location>
        <begin position="81"/>
        <end position="197"/>
    </location>
</feature>
<sequence>MKKMNSKQITTVTVTSLIIVAIIFGALIFSKLNTVEVTNDNLASDNQNNIPVVEEIEVSEEVMPHVEVPKIQDTETVDIKDNEEVVSIDEPLPEPPEKPELEAPEDKPETTDDLEDMDKVPEYNEEDLVVETEEVVVVNEPQESTETEPIVGDEVESNLVPPSENPFANPANAAKPIESNGEDYYEDGRKAGEGDKF</sequence>
<feature type="transmembrane region" description="Helical" evidence="2">
    <location>
        <begin position="12"/>
        <end position="29"/>
    </location>
</feature>
<keyword evidence="2" id="KW-0812">Transmembrane</keyword>
<feature type="compositionally biased region" description="Acidic residues" evidence="1">
    <location>
        <begin position="143"/>
        <end position="156"/>
    </location>
</feature>
<protein>
    <submittedName>
        <fullName evidence="3">Uncharacterized protein</fullName>
    </submittedName>
</protein>
<organism evidence="3 4">
    <name type="scientific">Fusibacter tunisiensis</name>
    <dbReference type="NCBI Taxonomy" id="1008308"/>
    <lineage>
        <taxon>Bacteria</taxon>
        <taxon>Bacillati</taxon>
        <taxon>Bacillota</taxon>
        <taxon>Clostridia</taxon>
        <taxon>Eubacteriales</taxon>
        <taxon>Eubacteriales Family XII. Incertae Sedis</taxon>
        <taxon>Fusibacter</taxon>
    </lineage>
</organism>
<feature type="compositionally biased region" description="Acidic residues" evidence="1">
    <location>
        <begin position="123"/>
        <end position="134"/>
    </location>
</feature>
<proteinExistence type="predicted"/>
<keyword evidence="4" id="KW-1185">Reference proteome</keyword>
<name>A0ABS2MT18_9FIRM</name>